<organism evidence="5 6">
    <name type="scientific">Actinacidiphila guanduensis</name>
    <dbReference type="NCBI Taxonomy" id="310781"/>
    <lineage>
        <taxon>Bacteria</taxon>
        <taxon>Bacillati</taxon>
        <taxon>Actinomycetota</taxon>
        <taxon>Actinomycetes</taxon>
        <taxon>Kitasatosporales</taxon>
        <taxon>Streptomycetaceae</taxon>
        <taxon>Actinacidiphila</taxon>
    </lineage>
</organism>
<dbReference type="SUPFAM" id="SSF56003">
    <property type="entry name" value="Molybdenum cofactor-binding domain"/>
    <property type="match status" value="1"/>
</dbReference>
<name>A0A1G9ZKF2_9ACTN</name>
<dbReference type="GO" id="GO:0005506">
    <property type="term" value="F:iron ion binding"/>
    <property type="evidence" value="ECO:0007669"/>
    <property type="project" value="InterPro"/>
</dbReference>
<feature type="domain" description="Aldehyde oxidase/xanthine dehydrogenase a/b hammerhead" evidence="4">
    <location>
        <begin position="18"/>
        <end position="125"/>
    </location>
</feature>
<evidence type="ECO:0000256" key="3">
    <source>
        <dbReference type="SAM" id="MobiDB-lite"/>
    </source>
</evidence>
<evidence type="ECO:0000313" key="6">
    <source>
        <dbReference type="Proteomes" id="UP000199341"/>
    </source>
</evidence>
<dbReference type="SMART" id="SM01008">
    <property type="entry name" value="Ald_Xan_dh_C"/>
    <property type="match status" value="1"/>
</dbReference>
<dbReference type="InterPro" id="IPR036856">
    <property type="entry name" value="Ald_Oxase/Xan_DH_a/b_sf"/>
</dbReference>
<proteinExistence type="predicted"/>
<evidence type="ECO:0000259" key="4">
    <source>
        <dbReference type="SMART" id="SM01008"/>
    </source>
</evidence>
<dbReference type="Pfam" id="PF01315">
    <property type="entry name" value="Ald_Xan_dh_C"/>
    <property type="match status" value="1"/>
</dbReference>
<feature type="region of interest" description="Disordered" evidence="3">
    <location>
        <begin position="125"/>
        <end position="148"/>
    </location>
</feature>
<dbReference type="GO" id="GO:0016491">
    <property type="term" value="F:oxidoreductase activity"/>
    <property type="evidence" value="ECO:0007669"/>
    <property type="project" value="UniProtKB-KW"/>
</dbReference>
<dbReference type="InterPro" id="IPR008274">
    <property type="entry name" value="AldOxase/xan_DH_MoCoBD1"/>
</dbReference>
<accession>A0A1G9ZKF2</accession>
<evidence type="ECO:0000256" key="1">
    <source>
        <dbReference type="ARBA" id="ARBA00022505"/>
    </source>
</evidence>
<keyword evidence="2" id="KW-0560">Oxidoreductase</keyword>
<evidence type="ECO:0000256" key="2">
    <source>
        <dbReference type="ARBA" id="ARBA00023002"/>
    </source>
</evidence>
<dbReference type="Pfam" id="PF02738">
    <property type="entry name" value="MoCoBD_1"/>
    <property type="match status" value="1"/>
</dbReference>
<keyword evidence="6" id="KW-1185">Reference proteome</keyword>
<sequence length="735" mass="76698">MTSVGTDVDRVDGPEKTTGRARYSADRVLPDMAYAHVVLSTIGKGRIRAMNTDAAAGAPGVLRVYTPFQPLKLYPPPPGYGETYAVLQDRDIRFRGQVIGLVVARTFEQAREAAALVTTEYDAQQPSTSLAAGSPGVTAPDQGQGAPPAKFAVLAPGVTSIDQALAASEVTVQGTYTQGSQHHVAMEPHATVAVWQDGHLTAYCGAQMPQVHAVSLAAQLGVEADRVRVLSPYVGGAFGSRVATWPDIALASAAALDLDRPVKLVLAREQVFTMVGHRPAVSQTVRLGASADGVLNAVSHKSDVAMPMPTVGSWVMVPAQDTSGALYKTPNLAIDQRVVPLDMPPTWAMRGPNEAPGGFAIETAMDELAVSLRMDPLRLRLRNYATTAAGTGRPWSSKHLRECYETGAERFGWSSRPRSGTVDGQWLVGTGMATAIYPAARFPAAVRVRFRDDGTAVVASATADIGTGAVTLLSICGSDALGIPLSRVEPRLGDSALPPGAPAVGSAGAGSTAPVIRSAAQAAITALIDLAVTHPDSPFYGMTADQVRYHDGYLDAGAGRSMGFARLLKLTGTAGVEATANGGPGPEAGQYAFHSFGAHFCEVRGNRFTGEPRVSRFTTVVDIGTVVNAQATRSQIVGSVIFGIGHALLEVDPLEDSGRLAAGNLGDYLVPVNADIPDIDVHWLDIPDTVYSPFGARGVGELATVGSAAAIGNAIHDATGIRVRDLPITLDKLLG</sequence>
<evidence type="ECO:0000313" key="5">
    <source>
        <dbReference type="EMBL" id="SDN21023.1"/>
    </source>
</evidence>
<dbReference type="PANTHER" id="PTHR11908:SF132">
    <property type="entry name" value="ALDEHYDE OXIDASE 1-RELATED"/>
    <property type="match status" value="1"/>
</dbReference>
<dbReference type="InterPro" id="IPR000674">
    <property type="entry name" value="Ald_Oxase/Xan_DH_a/b"/>
</dbReference>
<dbReference type="Gene3D" id="3.30.365.10">
    <property type="entry name" value="Aldehyde oxidase/xanthine dehydrogenase, molybdopterin binding domain"/>
    <property type="match status" value="4"/>
</dbReference>
<dbReference type="SUPFAM" id="SSF54665">
    <property type="entry name" value="CO dehydrogenase molybdoprotein N-domain-like"/>
    <property type="match status" value="1"/>
</dbReference>
<dbReference type="InterPro" id="IPR037165">
    <property type="entry name" value="AldOxase/xan_DH_Mopterin-bd_sf"/>
</dbReference>
<dbReference type="EMBL" id="FNIE01000003">
    <property type="protein sequence ID" value="SDN21023.1"/>
    <property type="molecule type" value="Genomic_DNA"/>
</dbReference>
<dbReference type="AlphaFoldDB" id="A0A1G9ZKF2"/>
<reference evidence="5 6" key="1">
    <citation type="submission" date="2016-10" db="EMBL/GenBank/DDBJ databases">
        <authorList>
            <person name="de Groot N.N."/>
        </authorList>
    </citation>
    <scope>NUCLEOTIDE SEQUENCE [LARGE SCALE GENOMIC DNA]</scope>
    <source>
        <strain evidence="5 6">CGMCC 4.2022</strain>
    </source>
</reference>
<dbReference type="InterPro" id="IPR046867">
    <property type="entry name" value="AldOxase/xan_DH_MoCoBD2"/>
</dbReference>
<dbReference type="Pfam" id="PF20256">
    <property type="entry name" value="MoCoBD_2"/>
    <property type="match status" value="1"/>
</dbReference>
<keyword evidence="1" id="KW-0500">Molybdenum</keyword>
<dbReference type="RefSeq" id="WP_093783441.1">
    <property type="nucleotide sequence ID" value="NZ_FNIE01000003.1"/>
</dbReference>
<dbReference type="PANTHER" id="PTHR11908">
    <property type="entry name" value="XANTHINE DEHYDROGENASE"/>
    <property type="match status" value="1"/>
</dbReference>
<dbReference type="InterPro" id="IPR016208">
    <property type="entry name" value="Ald_Oxase/xanthine_DH-like"/>
</dbReference>
<gene>
    <name evidence="5" type="ORF">SAMN05216259_103173</name>
</gene>
<protein>
    <submittedName>
        <fullName evidence="5">Xanthine dehydrogenase YagR molybdenum-binding subunit</fullName>
    </submittedName>
</protein>
<dbReference type="OrthoDB" id="8428274at2"/>
<dbReference type="Gene3D" id="3.90.1170.50">
    <property type="entry name" value="Aldehyde oxidase/xanthine dehydrogenase, a/b hammerhead"/>
    <property type="match status" value="1"/>
</dbReference>
<dbReference type="Proteomes" id="UP000199341">
    <property type="component" value="Unassembled WGS sequence"/>
</dbReference>
<dbReference type="STRING" id="310781.SAMN05216259_103173"/>